<comment type="caution">
    <text evidence="4">The sequence shown here is derived from an EMBL/GenBank/DDBJ whole genome shotgun (WGS) entry which is preliminary data.</text>
</comment>
<proteinExistence type="inferred from homology"/>
<evidence type="ECO:0008006" key="6">
    <source>
        <dbReference type="Google" id="ProtNLM"/>
    </source>
</evidence>
<gene>
    <name evidence="4" type="ORF">LIER_21554</name>
</gene>
<organism evidence="4 5">
    <name type="scientific">Lithospermum erythrorhizon</name>
    <name type="common">Purple gromwell</name>
    <name type="synonym">Lithospermum officinale var. erythrorhizon</name>
    <dbReference type="NCBI Taxonomy" id="34254"/>
    <lineage>
        <taxon>Eukaryota</taxon>
        <taxon>Viridiplantae</taxon>
        <taxon>Streptophyta</taxon>
        <taxon>Embryophyta</taxon>
        <taxon>Tracheophyta</taxon>
        <taxon>Spermatophyta</taxon>
        <taxon>Magnoliopsida</taxon>
        <taxon>eudicotyledons</taxon>
        <taxon>Gunneridae</taxon>
        <taxon>Pentapetalae</taxon>
        <taxon>asterids</taxon>
        <taxon>lamiids</taxon>
        <taxon>Boraginales</taxon>
        <taxon>Boraginaceae</taxon>
        <taxon>Boraginoideae</taxon>
        <taxon>Lithospermeae</taxon>
        <taxon>Lithospermum</taxon>
    </lineage>
</organism>
<dbReference type="PANTHER" id="PTHR31580:SF8">
    <property type="entry name" value="FILAMENT-LIKE PROTEIN (DUF869)"/>
    <property type="match status" value="1"/>
</dbReference>
<dbReference type="AlphaFoldDB" id="A0AAV3QS77"/>
<evidence type="ECO:0000256" key="2">
    <source>
        <dbReference type="ARBA" id="ARBA00023054"/>
    </source>
</evidence>
<dbReference type="PANTHER" id="PTHR31580">
    <property type="entry name" value="FILAMENT-LIKE PLANT PROTEIN 4"/>
    <property type="match status" value="1"/>
</dbReference>
<evidence type="ECO:0000313" key="5">
    <source>
        <dbReference type="Proteomes" id="UP001454036"/>
    </source>
</evidence>
<sequence length="943" mass="106700">MENKTWLWKRKPSEKTIVSNGEEDASPTENVEELAPSEKELALQETVDILNEKLASILEECSSKDELVADYSKKAEEALAGKERAELEVVRLKEELNEALRERVEENERTSKLNAALKDCMHQLNSLRQDQDRRLHEAVDTTSRELEKSHHRLEERLKMMNKMLSNLTAENSHLSEELIEKEMMVEDLSKCRKQAEAEFETLMARQDIVEKENAFLRYEFRMLEKELDIRNEEMKVSRYSLEASNKQCMENLRKMKKLEAECQRLRILVRKRLPGPAALVKMSRDIELYSGNQIQTRMTNMKPIAGGSVVRDSAIGTPPSSQGKKIQLLMENLRDVEEQNKILREILIHKDAPIKHSDTSVSSPSDIDSQVTGHNKFQETILSPNVSYNICKDNRTLSSPSSTSSSCWEFEKFKTKDSKNASDPKVLGISDMSLMDDFAEMEKLAIVTVDAPLDSSTHNTPNSSKLLNASNETCRDGTPTCKELVLVEQTDTHALPAPSDWLQHVIDIILEQHHVSGRSLDVLVEDMMMALKKNSPGSGEACQTLNSIDRRPISGFLLWRSPVTSPKLSSPGRSVKDENLCEKPRNSIMESNLGRSIRKVIELVRGLHPDYPNEPVSSFEESEKERSITCCHQPSTAADYIVHVFRWKRCELFASIQQFLDTCGKLLEGEVDFEKFAEELASGLSLILNNHSENDKRPELGDEQQAELETLRESKRMAEDQIENLKSINEDLDTQLTVSNANVNEVLQKLSSFEVELEDKNHRCEELEGTCLELQLLLESITNKETPEDNADEKGNLLPNGWEISAASVKLEQCQDTIIELGKQLKALASSKETTVTAKHLTASTPNTDHKMNRRLSLLDRMQHDDTPEGQTILMPSAMEITSNTKQNHPPLLQPYVPIESPSIGALAIVPVKKKRGTASFLKKLLMRRKNGSSRKPFLSLHS</sequence>
<feature type="coiled-coil region" evidence="3">
    <location>
        <begin position="68"/>
        <end position="113"/>
    </location>
</feature>
<dbReference type="EMBL" id="BAABME010005712">
    <property type="protein sequence ID" value="GAA0166395.1"/>
    <property type="molecule type" value="Genomic_DNA"/>
</dbReference>
<comment type="similarity">
    <text evidence="1">Belongs to the FPP family.</text>
</comment>
<evidence type="ECO:0000256" key="1">
    <source>
        <dbReference type="ARBA" id="ARBA00005921"/>
    </source>
</evidence>
<dbReference type="InterPro" id="IPR008587">
    <property type="entry name" value="FPP_plant"/>
</dbReference>
<keyword evidence="2 3" id="KW-0175">Coiled coil</keyword>
<keyword evidence="5" id="KW-1185">Reference proteome</keyword>
<feature type="coiled-coil region" evidence="3">
    <location>
        <begin position="241"/>
        <end position="268"/>
    </location>
</feature>
<feature type="coiled-coil region" evidence="3">
    <location>
        <begin position="701"/>
        <end position="784"/>
    </location>
</feature>
<protein>
    <recommendedName>
        <fullName evidence="6">Filament-like plant protein 7</fullName>
    </recommendedName>
</protein>
<evidence type="ECO:0000256" key="3">
    <source>
        <dbReference type="SAM" id="Coils"/>
    </source>
</evidence>
<dbReference type="Pfam" id="PF05911">
    <property type="entry name" value="FPP"/>
    <property type="match status" value="2"/>
</dbReference>
<name>A0AAV3QS77_LITER</name>
<reference evidence="4 5" key="1">
    <citation type="submission" date="2024-01" db="EMBL/GenBank/DDBJ databases">
        <title>The complete chloroplast genome sequence of Lithospermum erythrorhizon: insights into the phylogenetic relationship among Boraginaceae species and the maternal lineages of purple gromwells.</title>
        <authorList>
            <person name="Okada T."/>
            <person name="Watanabe K."/>
        </authorList>
    </citation>
    <scope>NUCLEOTIDE SEQUENCE [LARGE SCALE GENOMIC DNA]</scope>
</reference>
<feature type="coiled-coil region" evidence="3">
    <location>
        <begin position="143"/>
        <end position="212"/>
    </location>
</feature>
<dbReference type="Proteomes" id="UP001454036">
    <property type="component" value="Unassembled WGS sequence"/>
</dbReference>
<accession>A0AAV3QS77</accession>
<evidence type="ECO:0000313" key="4">
    <source>
        <dbReference type="EMBL" id="GAA0166395.1"/>
    </source>
</evidence>